<dbReference type="GO" id="GO:0008233">
    <property type="term" value="F:peptidase activity"/>
    <property type="evidence" value="ECO:0007669"/>
    <property type="project" value="UniProtKB-KW"/>
</dbReference>
<dbReference type="EMBL" id="AALC02000008">
    <property type="protein sequence ID" value="EEQ07721.1"/>
    <property type="molecule type" value="Genomic_DNA"/>
</dbReference>
<sequence length="170" mass="18076">MLFINNNFTAAMWATEGKPMKGYRYVRGFILLIGVFLSSPLLGKGEVHLLFHMGAGGGGQFIVGGTLVNTGDTAVAGGYLVIIPVGANCQLATPKLQTFGPLAPGEKVGFRAAVDIPLTDYHLASFAAYDDMGFPLPVVDETREIIKVREPEQRKACSAARQASDTKNSG</sequence>
<keyword evidence="2" id="KW-0645">Protease</keyword>
<gene>
    <name evidence="2" type="ORF">yberc0001_32860</name>
</gene>
<keyword evidence="1" id="KW-0812">Transmembrane</keyword>
<reference evidence="2" key="1">
    <citation type="submission" date="2008-12" db="EMBL/GenBank/DDBJ databases">
        <title>Annotation of the Yersinia bercovieri ATCC 43970 genome.</title>
        <authorList>
            <person name="Read T.D."/>
            <person name="Akmal A."/>
            <person name="Bishop-Lilly K."/>
            <person name="Chen P.E."/>
            <person name="Cook C."/>
            <person name="Kiley M.P."/>
            <person name="Lentz S."/>
            <person name="Mateczun A."/>
            <person name="Nagarajan N."/>
            <person name="Nolan N."/>
            <person name="Osborne B.I."/>
            <person name="Pop M."/>
            <person name="Sozhamannan S."/>
            <person name="Stewart A.C."/>
            <person name="Sulakvelidze A."/>
            <person name="Thomason B."/>
            <person name="Willner K."/>
            <person name="Zwick M.E."/>
        </authorList>
    </citation>
    <scope>NUCLEOTIDE SEQUENCE [LARGE SCALE GENOMIC DNA]</scope>
    <source>
        <strain evidence="2">ATCC 43970</strain>
    </source>
</reference>
<comment type="caution">
    <text evidence="2">The sequence shown here is derived from an EMBL/GenBank/DDBJ whole genome shotgun (WGS) entry which is preliminary data.</text>
</comment>
<organism evidence="2 3">
    <name type="scientific">Yersinia bercovieri ATCC 43970</name>
    <dbReference type="NCBI Taxonomy" id="349968"/>
    <lineage>
        <taxon>Bacteria</taxon>
        <taxon>Pseudomonadati</taxon>
        <taxon>Pseudomonadota</taxon>
        <taxon>Gammaproteobacteria</taxon>
        <taxon>Enterobacterales</taxon>
        <taxon>Yersiniaceae</taxon>
        <taxon>Yersinia</taxon>
    </lineage>
</organism>
<proteinExistence type="predicted"/>
<feature type="transmembrane region" description="Helical" evidence="1">
    <location>
        <begin position="25"/>
        <end position="43"/>
    </location>
</feature>
<evidence type="ECO:0000256" key="1">
    <source>
        <dbReference type="SAM" id="Phobius"/>
    </source>
</evidence>
<dbReference type="Proteomes" id="UP000010319">
    <property type="component" value="Unassembled WGS sequence"/>
</dbReference>
<keyword evidence="1" id="KW-0472">Membrane</keyword>
<name>A0ABM9Y201_YERBE</name>
<dbReference type="GO" id="GO:0006508">
    <property type="term" value="P:proteolysis"/>
    <property type="evidence" value="ECO:0007669"/>
    <property type="project" value="UniProtKB-KW"/>
</dbReference>
<evidence type="ECO:0000313" key="2">
    <source>
        <dbReference type="EMBL" id="EEQ07721.1"/>
    </source>
</evidence>
<keyword evidence="3" id="KW-1185">Reference proteome</keyword>
<protein>
    <submittedName>
        <fullName evidence="2">Predicted membrane-associated Zn-dependent protease 1</fullName>
    </submittedName>
</protein>
<keyword evidence="1" id="KW-1133">Transmembrane helix</keyword>
<accession>A0ABM9Y201</accession>
<keyword evidence="2" id="KW-0378">Hydrolase</keyword>
<evidence type="ECO:0000313" key="3">
    <source>
        <dbReference type="Proteomes" id="UP000010319"/>
    </source>
</evidence>